<feature type="non-terminal residue" evidence="1">
    <location>
        <position position="120"/>
    </location>
</feature>
<protein>
    <submittedName>
        <fullName evidence="1">Uncharacterized protein</fullName>
    </submittedName>
</protein>
<dbReference type="AlphaFoldDB" id="A0A0F8Z5E4"/>
<name>A0A0F8Z5E4_9ZZZZ</name>
<reference evidence="1" key="1">
    <citation type="journal article" date="2015" name="Nature">
        <title>Complex archaea that bridge the gap between prokaryotes and eukaryotes.</title>
        <authorList>
            <person name="Spang A."/>
            <person name="Saw J.H."/>
            <person name="Jorgensen S.L."/>
            <person name="Zaremba-Niedzwiedzka K."/>
            <person name="Martijn J."/>
            <person name="Lind A.E."/>
            <person name="van Eijk R."/>
            <person name="Schleper C."/>
            <person name="Guy L."/>
            <person name="Ettema T.J."/>
        </authorList>
    </citation>
    <scope>NUCLEOTIDE SEQUENCE</scope>
</reference>
<proteinExistence type="predicted"/>
<gene>
    <name evidence="1" type="ORF">LCGC14_2737570</name>
</gene>
<organism evidence="1">
    <name type="scientific">marine sediment metagenome</name>
    <dbReference type="NCBI Taxonomy" id="412755"/>
    <lineage>
        <taxon>unclassified sequences</taxon>
        <taxon>metagenomes</taxon>
        <taxon>ecological metagenomes</taxon>
    </lineage>
</organism>
<dbReference type="EMBL" id="LAZR01049715">
    <property type="protein sequence ID" value="KKK88992.1"/>
    <property type="molecule type" value="Genomic_DNA"/>
</dbReference>
<evidence type="ECO:0000313" key="1">
    <source>
        <dbReference type="EMBL" id="KKK88992.1"/>
    </source>
</evidence>
<accession>A0A0F8Z5E4</accession>
<sequence>MAGTVRTVTTVTTNKTQANLMNLDFQKALAAQIAASQKSMVGQLMDDIYGRDGVEKLGNVQRRVDRVTTRRRTVSYPKGYWAKIEVNDTDHVTYKVFNSGWLAKTFNKIGFRKVLGNGWD</sequence>
<comment type="caution">
    <text evidence="1">The sequence shown here is derived from an EMBL/GenBank/DDBJ whole genome shotgun (WGS) entry which is preliminary data.</text>
</comment>